<dbReference type="EMBL" id="BAABKK010000012">
    <property type="protein sequence ID" value="GAA5194519.1"/>
    <property type="molecule type" value="Genomic_DNA"/>
</dbReference>
<feature type="transmembrane region" description="Helical" evidence="2">
    <location>
        <begin position="250"/>
        <end position="268"/>
    </location>
</feature>
<feature type="transmembrane region" description="Helical" evidence="2">
    <location>
        <begin position="382"/>
        <end position="404"/>
    </location>
</feature>
<sequence length="922" mass="99488">MPSESEILELRVHGVLNSPPYEMLCVEPDEVVPARSGGIKLADDRAGFYRAKTRPRNAPTTLEAYSWGKLDRFGLPGFLGKAGRTFYNLGWFLIAPFGFANVAYWSRVVKANDRREDGVDPGTGASLVRLFGLLLTLLLAAAIATAVMDLVAVQCFRIQDTTQQMCNNLPHWFDGLRALTRGQRLAAVSPFPILAVVLLAVVGWLGDVRFRTRINGERRVSVPPAGGSQLVDSVVLAAPHLWIRRANSPTGVLHIAATVQFTAFLLAADASSRSTGDNATAASTVFAVSCALLSVTAVAVLIWAKSIRAPRRDTSPRMRFAVVTFLLSAFVYAGAITVAVRTPAANETAPFTAAQLAPTVLVALLTILAVSGCFMRLNQRSAVIWGLALLLVGVAGLMVTATMWDSAPAPVLAGFELCDAAVVLVAGTLLAQGRRATERPFGRKAEAWHGMTPAVTMFVSILFQAFYASAIVVGTGNWLRGGSLLWTQDTGEPLFRDVTAQGTVDISVPFIYRAFGGAVLAVLAAEALLIVALLPKLRGSVNIGNPPVDQAEEHFVADIMAVRRRSALLQRGEPLLGVASAATAFGVAASLALTILHGNGDGHQWLQSRWGWHFVSVAGAWVTTSALAAGGLVIVGIAVSSAARGTNRPIGLLWDLVAWLPRAAHPFGPACYFERAVPELAGRMIQWLTDESDKDDPAEPKPALPDRRVLLATHSLGAVLGIAALYHLAAIGRNDLLPNIRLLTFGVQLRPYFGRFFPELCGPNVLGTHGLRHPRTFATDPWWDRDLPRPPRPGQAAQPAVRPRVHLRLDDLLDNRGGNATAWQNIWRRTDPLGFPVSSYPGQNALDLPALEIEPDSYQAVVAEHGNYFRTTMYTQARERLLENWENVVAADHGRPAARIITAFLALLPRQGSLRKFPAVRS</sequence>
<protein>
    <submittedName>
        <fullName evidence="3">Uncharacterized protein</fullName>
    </submittedName>
</protein>
<dbReference type="RefSeq" id="WP_345449421.1">
    <property type="nucleotide sequence ID" value="NZ_BAABKK010000012.1"/>
</dbReference>
<evidence type="ECO:0000313" key="3">
    <source>
        <dbReference type="EMBL" id="GAA5194519.1"/>
    </source>
</evidence>
<evidence type="ECO:0000313" key="4">
    <source>
        <dbReference type="Proteomes" id="UP001500200"/>
    </source>
</evidence>
<feature type="transmembrane region" description="Helical" evidence="2">
    <location>
        <begin position="280"/>
        <end position="304"/>
    </location>
</feature>
<accession>A0ABP9SEN7</accession>
<keyword evidence="2" id="KW-0812">Transmembrane</keyword>
<keyword evidence="4" id="KW-1185">Reference proteome</keyword>
<evidence type="ECO:0000256" key="2">
    <source>
        <dbReference type="SAM" id="Phobius"/>
    </source>
</evidence>
<proteinExistence type="predicted"/>
<feature type="transmembrane region" description="Helical" evidence="2">
    <location>
        <begin position="126"/>
        <end position="148"/>
    </location>
</feature>
<feature type="transmembrane region" description="Helical" evidence="2">
    <location>
        <begin position="352"/>
        <end position="375"/>
    </location>
</feature>
<gene>
    <name evidence="3" type="ORF">GCM10023346_22160</name>
</gene>
<feature type="transmembrane region" description="Helical" evidence="2">
    <location>
        <begin position="610"/>
        <end position="639"/>
    </location>
</feature>
<feature type="transmembrane region" description="Helical" evidence="2">
    <location>
        <begin position="709"/>
        <end position="729"/>
    </location>
</feature>
<feature type="transmembrane region" description="Helical" evidence="2">
    <location>
        <begin position="452"/>
        <end position="473"/>
    </location>
</feature>
<evidence type="ECO:0000256" key="1">
    <source>
        <dbReference type="SAM" id="MobiDB-lite"/>
    </source>
</evidence>
<feature type="transmembrane region" description="Helical" evidence="2">
    <location>
        <begin position="185"/>
        <end position="205"/>
    </location>
</feature>
<feature type="transmembrane region" description="Helical" evidence="2">
    <location>
        <begin position="410"/>
        <end position="431"/>
    </location>
</feature>
<dbReference type="Proteomes" id="UP001500200">
    <property type="component" value="Unassembled WGS sequence"/>
</dbReference>
<feature type="transmembrane region" description="Helical" evidence="2">
    <location>
        <begin position="86"/>
        <end position="106"/>
    </location>
</feature>
<comment type="caution">
    <text evidence="3">The sequence shown here is derived from an EMBL/GenBank/DDBJ whole genome shotgun (WGS) entry which is preliminary data.</text>
</comment>
<feature type="transmembrane region" description="Helical" evidence="2">
    <location>
        <begin position="575"/>
        <end position="598"/>
    </location>
</feature>
<feature type="transmembrane region" description="Helical" evidence="2">
    <location>
        <begin position="510"/>
        <end position="534"/>
    </location>
</feature>
<feature type="region of interest" description="Disordered" evidence="1">
    <location>
        <begin position="782"/>
        <end position="801"/>
    </location>
</feature>
<feature type="transmembrane region" description="Helical" evidence="2">
    <location>
        <begin position="320"/>
        <end position="340"/>
    </location>
</feature>
<reference evidence="4" key="1">
    <citation type="journal article" date="2019" name="Int. J. Syst. Evol. Microbiol.">
        <title>The Global Catalogue of Microorganisms (GCM) 10K type strain sequencing project: providing services to taxonomists for standard genome sequencing and annotation.</title>
        <authorList>
            <consortium name="The Broad Institute Genomics Platform"/>
            <consortium name="The Broad Institute Genome Sequencing Center for Infectious Disease"/>
            <person name="Wu L."/>
            <person name="Ma J."/>
        </authorList>
    </citation>
    <scope>NUCLEOTIDE SEQUENCE [LARGE SCALE GENOMIC DNA]</scope>
    <source>
        <strain evidence="4">JCM 18514</strain>
    </source>
</reference>
<name>A0ABP9SEN7_9MICC</name>
<keyword evidence="2" id="KW-0472">Membrane</keyword>
<organism evidence="3 4">
    <name type="scientific">Arthrobacter gyeryongensis</name>
    <dbReference type="NCBI Taxonomy" id="1650592"/>
    <lineage>
        <taxon>Bacteria</taxon>
        <taxon>Bacillati</taxon>
        <taxon>Actinomycetota</taxon>
        <taxon>Actinomycetes</taxon>
        <taxon>Micrococcales</taxon>
        <taxon>Micrococcaceae</taxon>
        <taxon>Arthrobacter</taxon>
    </lineage>
</organism>
<keyword evidence="2" id="KW-1133">Transmembrane helix</keyword>